<evidence type="ECO:0000313" key="4">
    <source>
        <dbReference type="Proteomes" id="UP000196573"/>
    </source>
</evidence>
<proteinExistence type="predicted"/>
<feature type="coiled-coil region" evidence="1">
    <location>
        <begin position="284"/>
        <end position="342"/>
    </location>
</feature>
<sequence>MSDMKDSQRRSLVFTVLDDMKNAGEKITAQKLATQAKMGKQTVLPYYREWQELEILGESEEVELSQELIRVIKREIAKEKFRQGEQLREIQDQLDEERDHYAAQSEVWRQQLEELQENLQKQEAANTELSQQNQSLRETEAELRTKLSTLSDKNESLQKDTDKLEQKLEQEAKRAEQALAEQERRLDESHSKIVDHWLKVLDEERREKARAQKQAEKAESERQLLSKDKSRLEDQLEYEKRAHRTTTEQLGTAEQKASLMAELQAQHDKLIHGLGRPENPEQALQQLQEQVALFKENQQNLRLIEEELKRTQKQNAEQTEAMDSLSKENRTLLEQAIRLEARLEGIQLAKGITS</sequence>
<evidence type="ECO:0000313" key="3">
    <source>
        <dbReference type="EMBL" id="SMA47969.1"/>
    </source>
</evidence>
<dbReference type="Proteomes" id="UP000196573">
    <property type="component" value="Unassembled WGS sequence"/>
</dbReference>
<gene>
    <name evidence="3" type="ORF">EHSB41UT_02618</name>
</gene>
<feature type="compositionally biased region" description="Polar residues" evidence="2">
    <location>
        <begin position="124"/>
        <end position="136"/>
    </location>
</feature>
<name>A0A1X7AKK1_9GAMM</name>
<protein>
    <submittedName>
        <fullName evidence="3">Uncharacterized protein</fullName>
    </submittedName>
</protein>
<keyword evidence="1" id="KW-0175">Coiled coil</keyword>
<keyword evidence="4" id="KW-1185">Reference proteome</keyword>
<accession>A0A1X7AKK1</accession>
<evidence type="ECO:0000256" key="2">
    <source>
        <dbReference type="SAM" id="MobiDB-lite"/>
    </source>
</evidence>
<feature type="region of interest" description="Disordered" evidence="2">
    <location>
        <begin position="119"/>
        <end position="161"/>
    </location>
</feature>
<reference evidence="3 4" key="1">
    <citation type="submission" date="2017-03" db="EMBL/GenBank/DDBJ databases">
        <authorList>
            <person name="Afonso C.L."/>
            <person name="Miller P.J."/>
            <person name="Scott M.A."/>
            <person name="Spackman E."/>
            <person name="Goraichik I."/>
            <person name="Dimitrov K.M."/>
            <person name="Suarez D.L."/>
            <person name="Swayne D.E."/>
        </authorList>
    </citation>
    <scope>NUCLEOTIDE SEQUENCE [LARGE SCALE GENOMIC DNA]</scope>
    <source>
        <strain evidence="3">SB41UT1</strain>
    </source>
</reference>
<organism evidence="3 4">
    <name type="scientific">Parendozoicomonas haliclonae</name>
    <dbReference type="NCBI Taxonomy" id="1960125"/>
    <lineage>
        <taxon>Bacteria</taxon>
        <taxon>Pseudomonadati</taxon>
        <taxon>Pseudomonadota</taxon>
        <taxon>Gammaproteobacteria</taxon>
        <taxon>Oceanospirillales</taxon>
        <taxon>Endozoicomonadaceae</taxon>
        <taxon>Parendozoicomonas</taxon>
    </lineage>
</organism>
<dbReference type="EMBL" id="FWPT01000005">
    <property type="protein sequence ID" value="SMA47969.1"/>
    <property type="molecule type" value="Genomic_DNA"/>
</dbReference>
<feature type="compositionally biased region" description="Basic and acidic residues" evidence="2">
    <location>
        <begin position="152"/>
        <end position="161"/>
    </location>
</feature>
<dbReference type="AlphaFoldDB" id="A0A1X7AKK1"/>
<evidence type="ECO:0000256" key="1">
    <source>
        <dbReference type="SAM" id="Coils"/>
    </source>
</evidence>
<feature type="region of interest" description="Disordered" evidence="2">
    <location>
        <begin position="169"/>
        <end position="188"/>
    </location>
</feature>
<feature type="region of interest" description="Disordered" evidence="2">
    <location>
        <begin position="209"/>
        <end position="233"/>
    </location>
</feature>